<evidence type="ECO:0000259" key="1">
    <source>
        <dbReference type="SMART" id="SM00746"/>
    </source>
</evidence>
<dbReference type="EMBL" id="JADBGI010000023">
    <property type="protein sequence ID" value="MBE3001338.1"/>
    <property type="molecule type" value="Genomic_DNA"/>
</dbReference>
<dbReference type="SMART" id="SM00746">
    <property type="entry name" value="TRASH"/>
    <property type="match status" value="1"/>
</dbReference>
<gene>
    <name evidence="2" type="ORF">IDM40_21970</name>
</gene>
<evidence type="ECO:0000313" key="3">
    <source>
        <dbReference type="Proteomes" id="UP000806528"/>
    </source>
</evidence>
<sequence length="208" mass="22535">MLLMEIAHPTGSLDNCDRDQLSGAFLDLFLGAPGYTEEILRRVRPTTHIAFRELQGWRSGDGPPREGTAPPMLVTVTLPQAWQEESAAFLIGLVRTAVRRLDDDRGWVRPRGSLWIKVEGVPDGSIGLDGRPATASDVLAFLTEETRAARENGTAAPVPEGRLPDPVCGMTVADGKGALVVEYRGERLGFCSRVCRDTYVGEHPGAVV</sequence>
<proteinExistence type="predicted"/>
<feature type="domain" description="TRASH" evidence="1">
    <location>
        <begin position="165"/>
        <end position="203"/>
    </location>
</feature>
<dbReference type="InterPro" id="IPR011017">
    <property type="entry name" value="TRASH_dom"/>
</dbReference>
<dbReference type="RefSeq" id="WP_193123935.1">
    <property type="nucleotide sequence ID" value="NZ_JADBGI010000023.1"/>
</dbReference>
<dbReference type="Proteomes" id="UP000806528">
    <property type="component" value="Unassembled WGS sequence"/>
</dbReference>
<keyword evidence="3" id="KW-1185">Reference proteome</keyword>
<comment type="caution">
    <text evidence="2">The sequence shown here is derived from an EMBL/GenBank/DDBJ whole genome shotgun (WGS) entry which is preliminary data.</text>
</comment>
<name>A0ABR9PBX7_9ACTN</name>
<protein>
    <submittedName>
        <fullName evidence="2">YHS domain-containing protein</fullName>
    </submittedName>
</protein>
<accession>A0ABR9PBX7</accession>
<organism evidence="2 3">
    <name type="scientific">Nocardiopsis coralli</name>
    <dbReference type="NCBI Taxonomy" id="2772213"/>
    <lineage>
        <taxon>Bacteria</taxon>
        <taxon>Bacillati</taxon>
        <taxon>Actinomycetota</taxon>
        <taxon>Actinomycetes</taxon>
        <taxon>Streptosporangiales</taxon>
        <taxon>Nocardiopsidaceae</taxon>
        <taxon>Nocardiopsis</taxon>
    </lineage>
</organism>
<evidence type="ECO:0000313" key="2">
    <source>
        <dbReference type="EMBL" id="MBE3001338.1"/>
    </source>
</evidence>
<reference evidence="2 3" key="1">
    <citation type="submission" date="2020-09" db="EMBL/GenBank/DDBJ databases">
        <title>Diversity and distribution of actinomycetes associated with coral in the coast of Hainan.</title>
        <authorList>
            <person name="Li F."/>
        </authorList>
    </citation>
    <scope>NUCLEOTIDE SEQUENCE [LARGE SCALE GENOMIC DNA]</scope>
    <source>
        <strain evidence="2 3">HNM0947</strain>
    </source>
</reference>